<evidence type="ECO:0000313" key="3">
    <source>
        <dbReference type="Proteomes" id="UP000789572"/>
    </source>
</evidence>
<reference evidence="2" key="1">
    <citation type="submission" date="2021-06" db="EMBL/GenBank/DDBJ databases">
        <authorList>
            <person name="Kallberg Y."/>
            <person name="Tangrot J."/>
            <person name="Rosling A."/>
        </authorList>
    </citation>
    <scope>NUCLEOTIDE SEQUENCE</scope>
    <source>
        <strain evidence="2">IA702</strain>
    </source>
</reference>
<name>A0A9N9EGB7_9GLOM</name>
<organism evidence="2 3">
    <name type="scientific">Paraglomus occultum</name>
    <dbReference type="NCBI Taxonomy" id="144539"/>
    <lineage>
        <taxon>Eukaryota</taxon>
        <taxon>Fungi</taxon>
        <taxon>Fungi incertae sedis</taxon>
        <taxon>Mucoromycota</taxon>
        <taxon>Glomeromycotina</taxon>
        <taxon>Glomeromycetes</taxon>
        <taxon>Paraglomerales</taxon>
        <taxon>Paraglomeraceae</taxon>
        <taxon>Paraglomus</taxon>
    </lineage>
</organism>
<dbReference type="EMBL" id="CAJVPJ010007956">
    <property type="protein sequence ID" value="CAG8678455.1"/>
    <property type="molecule type" value="Genomic_DNA"/>
</dbReference>
<feature type="non-terminal residue" evidence="2">
    <location>
        <position position="1"/>
    </location>
</feature>
<evidence type="ECO:0000256" key="1">
    <source>
        <dbReference type="SAM" id="MobiDB-lite"/>
    </source>
</evidence>
<proteinExistence type="predicted"/>
<dbReference type="AlphaFoldDB" id="A0A9N9EGB7"/>
<evidence type="ECO:0000313" key="2">
    <source>
        <dbReference type="EMBL" id="CAG8678455.1"/>
    </source>
</evidence>
<feature type="region of interest" description="Disordered" evidence="1">
    <location>
        <begin position="38"/>
        <end position="60"/>
    </location>
</feature>
<keyword evidence="3" id="KW-1185">Reference proteome</keyword>
<protein>
    <submittedName>
        <fullName evidence="2">6162_t:CDS:1</fullName>
    </submittedName>
</protein>
<dbReference type="Proteomes" id="UP000789572">
    <property type="component" value="Unassembled WGS sequence"/>
</dbReference>
<gene>
    <name evidence="2" type="ORF">POCULU_LOCUS11358</name>
</gene>
<accession>A0A9N9EGB7</accession>
<feature type="non-terminal residue" evidence="2">
    <location>
        <position position="60"/>
    </location>
</feature>
<sequence length="60" mass="6194">GISITVNGVTVTILCTTASRTGKFRIDKSPENVIDDCLSTERVSRGPGTKGGADSNRLGA</sequence>
<comment type="caution">
    <text evidence="2">The sequence shown here is derived from an EMBL/GenBank/DDBJ whole genome shotgun (WGS) entry which is preliminary data.</text>
</comment>